<dbReference type="SUPFAM" id="SSF52402">
    <property type="entry name" value="Adenine nucleotide alpha hydrolases-like"/>
    <property type="match status" value="1"/>
</dbReference>
<dbReference type="STRING" id="1805029.AUK42_03855"/>
<feature type="domain" description="NFACT protein RNA binding" evidence="1">
    <location>
        <begin position="224"/>
        <end position="328"/>
    </location>
</feature>
<comment type="caution">
    <text evidence="2">The sequence shown here is derived from an EMBL/GenBank/DDBJ whole genome shotgun (WGS) entry which is preliminary data.</text>
</comment>
<accession>A0A1J5GSV7</accession>
<dbReference type="Proteomes" id="UP000182763">
    <property type="component" value="Unassembled WGS sequence"/>
</dbReference>
<dbReference type="Proteomes" id="UP000230646">
    <property type="component" value="Unassembled WGS sequence"/>
</dbReference>
<sequence length="332" mass="37926">MKDKIKAVALFSGGLDSILAVKLIQEQRIEVKGVNFKTPFFGLDEALIATKGLDMDLEIIDITKEILEILENPIHGFGKNMNPCIDCHTLMFKKAGEYMTKIGASFILSGEVLGERPMSQNRNSLSLIETESGFKGRILRPLSALLLPETIPEKEGLVNKNKLLNISGRSRKRQMELAAKMNLKDYPSPAGGCKLTEPGFSKRLRDLFNQEKYFLEEIELLKLGRHFRLGRDIKLVVGRNKEENEQLKDFFQEGDFLFKAKNLKGPISLIKKGFKLNNDFIDKSCQITARYCDRNEEEDEEVYINYYSASKELAKTRKVKPLREEELEILRV</sequence>
<protein>
    <submittedName>
        <fullName evidence="2">tRNA 4-thiouridine(8) synthase ThiI</fullName>
    </submittedName>
</protein>
<accession>A0A2M8CA49</accession>
<evidence type="ECO:0000313" key="7">
    <source>
        <dbReference type="Proteomes" id="UP000228560"/>
    </source>
</evidence>
<evidence type="ECO:0000313" key="8">
    <source>
        <dbReference type="Proteomes" id="UP000230646"/>
    </source>
</evidence>
<dbReference type="PANTHER" id="PTHR11933">
    <property type="entry name" value="TRNA 5-METHYLAMINOMETHYL-2-THIOURIDYLATE -METHYLTRANSFERASE"/>
    <property type="match status" value="1"/>
</dbReference>
<dbReference type="EMBL" id="PFIP01000099">
    <property type="protein sequence ID" value="PIX34158.1"/>
    <property type="molecule type" value="Genomic_DNA"/>
</dbReference>
<evidence type="ECO:0000313" key="3">
    <source>
        <dbReference type="EMBL" id="PIX34158.1"/>
    </source>
</evidence>
<dbReference type="Proteomes" id="UP000231493">
    <property type="component" value="Unassembled WGS sequence"/>
</dbReference>
<evidence type="ECO:0000313" key="4">
    <source>
        <dbReference type="EMBL" id="PIY33925.1"/>
    </source>
</evidence>
<evidence type="ECO:0000259" key="1">
    <source>
        <dbReference type="Pfam" id="PF18297"/>
    </source>
</evidence>
<dbReference type="InterPro" id="IPR059101">
    <property type="entry name" value="NFACT-R_2"/>
</dbReference>
<organism evidence="2 6">
    <name type="scientific">Candidatus Infernicultor aquiphilus</name>
    <dbReference type="NCBI Taxonomy" id="1805029"/>
    <lineage>
        <taxon>Bacteria</taxon>
        <taxon>Pseudomonadati</taxon>
        <taxon>Atribacterota</taxon>
        <taxon>Candidatus Phoenicimicrobiia</taxon>
        <taxon>Candidatus Pheonicimicrobiales</taxon>
        <taxon>Candidatus Phoenicimicrobiaceae</taxon>
        <taxon>Candidatus Infernicultor</taxon>
    </lineage>
</organism>
<accession>A0A2M7K7P0</accession>
<reference evidence="3" key="2">
    <citation type="submission" date="2017-09" db="EMBL/GenBank/DDBJ databases">
        <title>Depth-based differentiation of microbial function through sediment-hosted aquifers and enrichment of novel symbionts in the deep terrestrial subsurface.</title>
        <authorList>
            <person name="Probst A.J."/>
            <person name="Ladd B."/>
            <person name="Jarett J.K."/>
            <person name="Geller-Mcgrath D.E."/>
            <person name="Sieber C.M.K."/>
            <person name="Emerson J.B."/>
            <person name="Anantharaman K."/>
            <person name="Thomas B.C."/>
            <person name="Malmstrom R."/>
            <person name="Stieglmeier M."/>
            <person name="Klingl A."/>
            <person name="Woyke T."/>
            <person name="Ryan C.M."/>
            <person name="Banfield J.F."/>
        </authorList>
    </citation>
    <scope>NUCLEOTIDE SEQUENCE</scope>
    <source>
        <strain evidence="3">CG_4_8_14_3_um_filter_34_18</strain>
    </source>
</reference>
<dbReference type="Pfam" id="PF18297">
    <property type="entry name" value="NFACT-R_2"/>
    <property type="match status" value="1"/>
</dbReference>
<dbReference type="EMBL" id="PFKO01000011">
    <property type="protein sequence ID" value="PIY33925.1"/>
    <property type="molecule type" value="Genomic_DNA"/>
</dbReference>
<evidence type="ECO:0000313" key="2">
    <source>
        <dbReference type="EMBL" id="OIP70918.1"/>
    </source>
</evidence>
<proteinExistence type="predicted"/>
<dbReference type="PANTHER" id="PTHR11933:SF6">
    <property type="entry name" value="THIL AANH DOMAIN-CONTAINING PROTEIN"/>
    <property type="match status" value="1"/>
</dbReference>
<dbReference type="AlphaFoldDB" id="A0A1J5GSV7"/>
<dbReference type="Gene3D" id="3.40.50.620">
    <property type="entry name" value="HUPs"/>
    <property type="match status" value="1"/>
</dbReference>
<reference evidence="2 6" key="1">
    <citation type="journal article" date="2016" name="Environ. Microbiol.">
        <title>Genomic resolution of a cold subsurface aquifer community provides metabolic insights for novel microbes adapted to high CO concentrations.</title>
        <authorList>
            <person name="Probst A.J."/>
            <person name="Castelle C.J."/>
            <person name="Singh A."/>
            <person name="Brown C.T."/>
            <person name="Anantharaman K."/>
            <person name="Sharon I."/>
            <person name="Hug L.A."/>
            <person name="Burstein D."/>
            <person name="Emerson J.B."/>
            <person name="Thomas B.C."/>
            <person name="Banfield J.F."/>
        </authorList>
    </citation>
    <scope>NUCLEOTIDE SEQUENCE [LARGE SCALE GENOMIC DNA]</scope>
    <source>
        <strain evidence="2">CG2_30_33_13</strain>
    </source>
</reference>
<evidence type="ECO:0000313" key="5">
    <source>
        <dbReference type="EMBL" id="PJB55937.1"/>
    </source>
</evidence>
<dbReference type="RefSeq" id="WP_406606628.1">
    <property type="nucleotide sequence ID" value="NZ_PFKO01000011.1"/>
</dbReference>
<gene>
    <name evidence="2" type="ORF">AUK42_03855</name>
    <name evidence="5" type="ORF">CO097_06655</name>
    <name evidence="4" type="ORF">COZ07_00305</name>
    <name evidence="3" type="ORF">COZ58_04985</name>
</gene>
<name>A0A1J5GSV7_9BACT</name>
<evidence type="ECO:0000313" key="6">
    <source>
        <dbReference type="Proteomes" id="UP000182763"/>
    </source>
</evidence>
<dbReference type="InterPro" id="IPR014729">
    <property type="entry name" value="Rossmann-like_a/b/a_fold"/>
</dbReference>
<dbReference type="EMBL" id="MNYY01000077">
    <property type="protein sequence ID" value="OIP70918.1"/>
    <property type="molecule type" value="Genomic_DNA"/>
</dbReference>
<reference evidence="7 8" key="3">
    <citation type="submission" date="2017-09" db="EMBL/GenBank/DDBJ databases">
        <title>Depth-based differentiation of microbial function through sediment-hosted aquifers and enrichment of novel symbionts in the deep terrestrial subsurface.</title>
        <authorList>
            <person name="Probst A.J."/>
            <person name="Ladd B."/>
            <person name="Jarett J.K."/>
            <person name="Geller-Mcgrath D.E."/>
            <person name="Sieber C.M."/>
            <person name="Emerson J.B."/>
            <person name="Anantharaman K."/>
            <person name="Thomas B.C."/>
            <person name="Malmstrom R."/>
            <person name="Stieglmeier M."/>
            <person name="Klingl A."/>
            <person name="Woyke T."/>
            <person name="Ryan C.M."/>
            <person name="Banfield J.F."/>
        </authorList>
    </citation>
    <scope>NUCLEOTIDE SEQUENCE [LARGE SCALE GENOMIC DNA]</scope>
    <source>
        <strain evidence="4">CG_4_10_14_3_um_filter_34_13</strain>
        <strain evidence="5">CG_4_9_14_3_um_filter_33_16</strain>
    </source>
</reference>
<accession>A0A2M7PTN9</accession>
<dbReference type="Proteomes" id="UP000228560">
    <property type="component" value="Unassembled WGS sequence"/>
</dbReference>
<dbReference type="EMBL" id="PFTV01000169">
    <property type="protein sequence ID" value="PJB55937.1"/>
    <property type="molecule type" value="Genomic_DNA"/>
</dbReference>